<evidence type="ECO:0000313" key="2">
    <source>
        <dbReference type="EMBL" id="KJZ70846.1"/>
    </source>
</evidence>
<dbReference type="AlphaFoldDB" id="A0A0F7ZGG4"/>
<protein>
    <recommendedName>
        <fullName evidence="1">Tc1-like transposase DDE domain-containing protein</fullName>
    </recommendedName>
</protein>
<evidence type="ECO:0000313" key="3">
    <source>
        <dbReference type="Proteomes" id="UP000054481"/>
    </source>
</evidence>
<dbReference type="EMBL" id="KQ030603">
    <property type="protein sequence ID" value="KJZ70846.1"/>
    <property type="molecule type" value="Genomic_DNA"/>
</dbReference>
<dbReference type="GO" id="GO:0003676">
    <property type="term" value="F:nucleic acid binding"/>
    <property type="evidence" value="ECO:0007669"/>
    <property type="project" value="InterPro"/>
</dbReference>
<evidence type="ECO:0000259" key="1">
    <source>
        <dbReference type="Pfam" id="PF13358"/>
    </source>
</evidence>
<gene>
    <name evidence="2" type="ORF">HIM_09760</name>
</gene>
<feature type="domain" description="Tc1-like transposase DDE" evidence="1">
    <location>
        <begin position="108"/>
        <end position="216"/>
    </location>
</feature>
<dbReference type="OrthoDB" id="5151590at2759"/>
<dbReference type="InterPro" id="IPR052338">
    <property type="entry name" value="Transposase_5"/>
</dbReference>
<dbReference type="Pfam" id="PF13358">
    <property type="entry name" value="DDE_3"/>
    <property type="match status" value="1"/>
</dbReference>
<dbReference type="PANTHER" id="PTHR23022:SF119">
    <property type="entry name" value="TC1-LIKE TRANSPOSASE DDE DOMAIN-CONTAINING PROTEIN"/>
    <property type="match status" value="1"/>
</dbReference>
<dbReference type="InterPro" id="IPR036397">
    <property type="entry name" value="RNaseH_sf"/>
</dbReference>
<organism evidence="2 3">
    <name type="scientific">Hirsutella minnesotensis 3608</name>
    <dbReference type="NCBI Taxonomy" id="1043627"/>
    <lineage>
        <taxon>Eukaryota</taxon>
        <taxon>Fungi</taxon>
        <taxon>Dikarya</taxon>
        <taxon>Ascomycota</taxon>
        <taxon>Pezizomycotina</taxon>
        <taxon>Sordariomycetes</taxon>
        <taxon>Hypocreomycetidae</taxon>
        <taxon>Hypocreales</taxon>
        <taxon>Ophiocordycipitaceae</taxon>
        <taxon>Hirsutella</taxon>
    </lineage>
</organism>
<dbReference type="InterPro" id="IPR038717">
    <property type="entry name" value="Tc1-like_DDE_dom"/>
</dbReference>
<dbReference type="PANTHER" id="PTHR23022">
    <property type="entry name" value="TRANSPOSABLE ELEMENT-RELATED"/>
    <property type="match status" value="1"/>
</dbReference>
<keyword evidence="3" id="KW-1185">Reference proteome</keyword>
<reference evidence="2 3" key="1">
    <citation type="journal article" date="2014" name="Genome Biol. Evol.">
        <title>Comparative genomics and transcriptomics analyses reveal divergent lifestyle features of nematode endoparasitic fungus Hirsutella minnesotensis.</title>
        <authorList>
            <person name="Lai Y."/>
            <person name="Liu K."/>
            <person name="Zhang X."/>
            <person name="Zhang X."/>
            <person name="Li K."/>
            <person name="Wang N."/>
            <person name="Shu C."/>
            <person name="Wu Y."/>
            <person name="Wang C."/>
            <person name="Bushley K.E."/>
            <person name="Xiang M."/>
            <person name="Liu X."/>
        </authorList>
    </citation>
    <scope>NUCLEOTIDE SEQUENCE [LARGE SCALE GENOMIC DNA]</scope>
    <source>
        <strain evidence="2 3">3608</strain>
    </source>
</reference>
<name>A0A0F7ZGG4_9HYPO</name>
<accession>A0A0F7ZGG4</accession>
<proteinExistence type="predicted"/>
<sequence length="272" mass="31245">MTRTKDISFDTSRKTLSSRTRSSFKKQAYRAVRALRRPKLGEEQAAKRLAFAQRYYQEPASFSYKWIFSDETTIARGEGERQAWVFCKPQDRLKPENVQPRGKPTRNSQMFWAGFSFNRRTSLTPLIGDPKAPRGGVSGRRIRECLEDNLPTIAEPGYTFAQDNASTHKAAIVQAWLGCWVEENEVSLVDWPAFSPDLNPIENAWKLLKEQVCKNHPELSDLPKNNDSKQRLCEAAVEACEELEDDTLNHLIESMPRRLKAVVEAKGWYTKY</sequence>
<dbReference type="Gene3D" id="3.30.420.10">
    <property type="entry name" value="Ribonuclease H-like superfamily/Ribonuclease H"/>
    <property type="match status" value="1"/>
</dbReference>
<dbReference type="Proteomes" id="UP000054481">
    <property type="component" value="Unassembled WGS sequence"/>
</dbReference>